<feature type="coiled-coil region" evidence="1">
    <location>
        <begin position="159"/>
        <end position="298"/>
    </location>
</feature>
<accession>A0ABD0Z222</accession>
<evidence type="ECO:0000313" key="5">
    <source>
        <dbReference type="Proteomes" id="UP001558652"/>
    </source>
</evidence>
<keyword evidence="3" id="KW-0812">Transmembrane</keyword>
<evidence type="ECO:0000256" key="1">
    <source>
        <dbReference type="SAM" id="Coils"/>
    </source>
</evidence>
<feature type="region of interest" description="Disordered" evidence="2">
    <location>
        <begin position="318"/>
        <end position="338"/>
    </location>
</feature>
<proteinExistence type="predicted"/>
<evidence type="ECO:0000256" key="3">
    <source>
        <dbReference type="SAM" id="Phobius"/>
    </source>
</evidence>
<evidence type="ECO:0000313" key="4">
    <source>
        <dbReference type="EMBL" id="KAL1137737.1"/>
    </source>
</evidence>
<keyword evidence="3" id="KW-1133">Transmembrane helix</keyword>
<keyword evidence="3" id="KW-0472">Membrane</keyword>
<comment type="caution">
    <text evidence="4">The sequence shown here is derived from an EMBL/GenBank/DDBJ whole genome shotgun (WGS) entry which is preliminary data.</text>
</comment>
<name>A0ABD0Z222_9HEMI</name>
<protein>
    <submittedName>
        <fullName evidence="4">Uncharacterized protein</fullName>
    </submittedName>
</protein>
<sequence length="418" mass="47122">MVDLREILATSIVAFAIAGVAEGKTLEDGRTDDQHAYLRRELTSNRQRNVQAGFNVSWSQWVTHLVSRSVYGVLIFLITLCVAFTSFKNKYGGIERSELLGDDSESSLIDSRGKGWMDTLWKAAAGGASPIVLTSTTGSDDCFRNLLYRKSGDQESGVETRLKDKLRDAEAAVAILRQELDKSNEARIELENMLDSIDKDKETAEDKLLHQKFQGAMELENLKREIDSTRRKLQKALVERDQLSNEVTSLQRDARIVSSALRDNQLMDIRLDEARREIEQLKKQLADIQKEKEVAARIVDEIITKKQQRYELPILSKTASTTDNEDHNCPPTDENEVEGLCGSEPTLKADDSTEIQQTYDDEENEYYKLCSEDDVCGIVSEDQSERSLEYDWTSAGPVTGSTAFRNFLQTSFVPPQDA</sequence>
<feature type="transmembrane region" description="Helical" evidence="3">
    <location>
        <begin position="69"/>
        <end position="87"/>
    </location>
</feature>
<evidence type="ECO:0000256" key="2">
    <source>
        <dbReference type="SAM" id="MobiDB-lite"/>
    </source>
</evidence>
<reference evidence="4 5" key="1">
    <citation type="submission" date="2024-07" db="EMBL/GenBank/DDBJ databases">
        <title>Chromosome-level genome assembly of the water stick insect Ranatra chinensis (Heteroptera: Nepidae).</title>
        <authorList>
            <person name="Liu X."/>
        </authorList>
    </citation>
    <scope>NUCLEOTIDE SEQUENCE [LARGE SCALE GENOMIC DNA]</scope>
    <source>
        <strain evidence="4">Cailab_2021Rc</strain>
        <tissue evidence="4">Muscle</tissue>
    </source>
</reference>
<gene>
    <name evidence="4" type="ORF">AAG570_009433</name>
</gene>
<keyword evidence="5" id="KW-1185">Reference proteome</keyword>
<dbReference type="Proteomes" id="UP001558652">
    <property type="component" value="Unassembled WGS sequence"/>
</dbReference>
<keyword evidence="1" id="KW-0175">Coiled coil</keyword>
<dbReference type="EMBL" id="JBFDAA010000004">
    <property type="protein sequence ID" value="KAL1137737.1"/>
    <property type="molecule type" value="Genomic_DNA"/>
</dbReference>
<dbReference type="AlphaFoldDB" id="A0ABD0Z222"/>
<organism evidence="4 5">
    <name type="scientific">Ranatra chinensis</name>
    <dbReference type="NCBI Taxonomy" id="642074"/>
    <lineage>
        <taxon>Eukaryota</taxon>
        <taxon>Metazoa</taxon>
        <taxon>Ecdysozoa</taxon>
        <taxon>Arthropoda</taxon>
        <taxon>Hexapoda</taxon>
        <taxon>Insecta</taxon>
        <taxon>Pterygota</taxon>
        <taxon>Neoptera</taxon>
        <taxon>Paraneoptera</taxon>
        <taxon>Hemiptera</taxon>
        <taxon>Heteroptera</taxon>
        <taxon>Panheteroptera</taxon>
        <taxon>Nepomorpha</taxon>
        <taxon>Nepidae</taxon>
        <taxon>Ranatrinae</taxon>
        <taxon>Ranatra</taxon>
    </lineage>
</organism>